<proteinExistence type="predicted"/>
<dbReference type="InterPro" id="IPR050484">
    <property type="entry name" value="Transf_Hexapept/Carb_Anhydrase"/>
</dbReference>
<dbReference type="EMBL" id="CP159279">
    <property type="protein sequence ID" value="XCH10179.1"/>
    <property type="molecule type" value="Genomic_DNA"/>
</dbReference>
<dbReference type="PANTHER" id="PTHR13061">
    <property type="entry name" value="DYNACTIN SUBUNIT P25"/>
    <property type="match status" value="1"/>
</dbReference>
<organism evidence="1">
    <name type="scientific">Arthrobacter sp. K5</name>
    <dbReference type="NCBI Taxonomy" id="2839623"/>
    <lineage>
        <taxon>Bacteria</taxon>
        <taxon>Bacillati</taxon>
        <taxon>Actinomycetota</taxon>
        <taxon>Actinomycetes</taxon>
        <taxon>Micrococcales</taxon>
        <taxon>Micrococcaceae</taxon>
        <taxon>Arthrobacter</taxon>
    </lineage>
</organism>
<accession>A0AAU8EL76</accession>
<dbReference type="Gene3D" id="2.160.10.10">
    <property type="entry name" value="Hexapeptide repeat proteins"/>
    <property type="match status" value="1"/>
</dbReference>
<dbReference type="SUPFAM" id="SSF51161">
    <property type="entry name" value="Trimeric LpxA-like enzymes"/>
    <property type="match status" value="1"/>
</dbReference>
<gene>
    <name evidence="1" type="ORF">ABRP34_15220</name>
</gene>
<reference evidence="1" key="1">
    <citation type="submission" date="2024-06" db="EMBL/GenBank/DDBJ databases">
        <title>Biodegradation of dimethachlon by Arthrobacter sp. K5: mechanistic insights and ecological implications.</title>
        <authorList>
            <person name="Hu S."/>
            <person name="Lu P."/>
        </authorList>
    </citation>
    <scope>NUCLEOTIDE SEQUENCE</scope>
    <source>
        <strain evidence="1">K5</strain>
    </source>
</reference>
<dbReference type="InterPro" id="IPR047324">
    <property type="entry name" value="LbH_gamma_CA-like"/>
</dbReference>
<dbReference type="CDD" id="cd04645">
    <property type="entry name" value="LbH_gamma_CA_like"/>
    <property type="match status" value="1"/>
</dbReference>
<dbReference type="PANTHER" id="PTHR13061:SF29">
    <property type="entry name" value="GAMMA CARBONIC ANHYDRASE-LIKE 1, MITOCHONDRIAL-RELATED"/>
    <property type="match status" value="1"/>
</dbReference>
<dbReference type="AlphaFoldDB" id="A0AAU8EL76"/>
<evidence type="ECO:0000313" key="1">
    <source>
        <dbReference type="EMBL" id="XCH10179.1"/>
    </source>
</evidence>
<sequence length="178" mass="17774">MSLNILAVDGRSPQISGDAWVAPSATVVGSAAIGSGTGIFYGAVIRADMEQISVGEGSNVQDAAVVHADPGHPARVGNHVSVGHGAVLHGCTVGDGALIGMNATVLNGAIIGAGSLVAANALVLEGTQVPPGSLVAGVPAKVRRPLTPEEIEHCRQNALTYAALTLRHRDATTVALPA</sequence>
<dbReference type="Pfam" id="PF00132">
    <property type="entry name" value="Hexapep"/>
    <property type="match status" value="1"/>
</dbReference>
<dbReference type="InterPro" id="IPR011004">
    <property type="entry name" value="Trimer_LpxA-like_sf"/>
</dbReference>
<protein>
    <submittedName>
        <fullName evidence="1">Gamma carbonic anhydrase family protein</fullName>
    </submittedName>
</protein>
<dbReference type="RefSeq" id="WP_353710831.1">
    <property type="nucleotide sequence ID" value="NZ_CP159279.1"/>
</dbReference>
<dbReference type="InterPro" id="IPR001451">
    <property type="entry name" value="Hexapep"/>
</dbReference>
<name>A0AAU8EL76_9MICC</name>